<evidence type="ECO:0008006" key="3">
    <source>
        <dbReference type="Google" id="ProtNLM"/>
    </source>
</evidence>
<dbReference type="PANTHER" id="PTHR47381:SF3">
    <property type="entry name" value="ALPHA_BETA-HYDROLASES SUPERFAMILY PROTEIN"/>
    <property type="match status" value="1"/>
</dbReference>
<gene>
    <name evidence="1" type="ORF">G1H10_18780</name>
</gene>
<dbReference type="PANTHER" id="PTHR47381">
    <property type="entry name" value="ALPHA/BETA-HYDROLASES SUPERFAMILY PROTEIN"/>
    <property type="match status" value="1"/>
</dbReference>
<protein>
    <recommendedName>
        <fullName evidence="3">Acetylxylan esterase</fullName>
    </recommendedName>
</protein>
<sequence length="345" mass="37437">MSELSLAPENVHERLLATAKPELAYSPGVDLEAWRAQLAVRLGDVIGLWPEPVDPAPWIEWRAERDGYTETRFVFTAELGADVPCHLLVPDADRPVPVIVCLQGHSTGMHNSLARAGVHDATPSVPDGDRDFAMQAVAQGYAALTLEQRCFGERVDKRPEERRVAALGTCHHAVHVAALLGRTMIGERVWDVCRAIDVLAEFPEVDTGRIACLGHSGGGTVAWYAACVDPRIGALMPSSSVCTYRASIGTIDHCSDNYLPGALRYFDLPDLAGLIAPRPLVVSTGRDDPIFPIDGVHEAMDGIRAIYAAFGAPDRAELVVGDGDHRFFAADAWPVFDRITGWRDS</sequence>
<dbReference type="RefSeq" id="WP_163740583.1">
    <property type="nucleotide sequence ID" value="NZ_JAAGOA010000013.1"/>
</dbReference>
<dbReference type="Pfam" id="PF12715">
    <property type="entry name" value="Abhydrolase_7"/>
    <property type="match status" value="1"/>
</dbReference>
<organism evidence="1 2">
    <name type="scientific">Phytoactinopolyspora halotolerans</name>
    <dbReference type="NCBI Taxonomy" id="1981512"/>
    <lineage>
        <taxon>Bacteria</taxon>
        <taxon>Bacillati</taxon>
        <taxon>Actinomycetota</taxon>
        <taxon>Actinomycetes</taxon>
        <taxon>Jiangellales</taxon>
        <taxon>Jiangellaceae</taxon>
        <taxon>Phytoactinopolyspora</taxon>
    </lineage>
</organism>
<comment type="caution">
    <text evidence="1">The sequence shown here is derived from an EMBL/GenBank/DDBJ whole genome shotgun (WGS) entry which is preliminary data.</text>
</comment>
<evidence type="ECO:0000313" key="2">
    <source>
        <dbReference type="Proteomes" id="UP000475214"/>
    </source>
</evidence>
<keyword evidence="2" id="KW-1185">Reference proteome</keyword>
<dbReference type="InterPro" id="IPR029058">
    <property type="entry name" value="AB_hydrolase_fold"/>
</dbReference>
<proteinExistence type="predicted"/>
<evidence type="ECO:0000313" key="1">
    <source>
        <dbReference type="EMBL" id="NEE02222.1"/>
    </source>
</evidence>
<dbReference type="InterPro" id="IPR025890">
    <property type="entry name" value="Abhydrolase_bac"/>
</dbReference>
<name>A0A6L9SCA0_9ACTN</name>
<dbReference type="Proteomes" id="UP000475214">
    <property type="component" value="Unassembled WGS sequence"/>
</dbReference>
<dbReference type="Gene3D" id="3.40.50.1820">
    <property type="entry name" value="alpha/beta hydrolase"/>
    <property type="match status" value="1"/>
</dbReference>
<dbReference type="SUPFAM" id="SSF53474">
    <property type="entry name" value="alpha/beta-Hydrolases"/>
    <property type="match status" value="1"/>
</dbReference>
<dbReference type="EMBL" id="JAAGOA010000013">
    <property type="protein sequence ID" value="NEE02222.1"/>
    <property type="molecule type" value="Genomic_DNA"/>
</dbReference>
<dbReference type="AlphaFoldDB" id="A0A6L9SCA0"/>
<reference evidence="1 2" key="1">
    <citation type="submission" date="2020-02" db="EMBL/GenBank/DDBJ databases">
        <authorList>
            <person name="Li X.-J."/>
            <person name="Han X.-M."/>
        </authorList>
    </citation>
    <scope>NUCLEOTIDE SEQUENCE [LARGE SCALE GENOMIC DNA]</scope>
    <source>
        <strain evidence="1 2">CCTCC AB 2017055</strain>
    </source>
</reference>
<accession>A0A6L9SCA0</accession>